<dbReference type="PANTHER" id="PTHR38593:SF1">
    <property type="entry name" value="BLR2558 PROTEIN"/>
    <property type="match status" value="1"/>
</dbReference>
<keyword evidence="1" id="KW-0732">Signal</keyword>
<dbReference type="Gene3D" id="1.20.1260.10">
    <property type="match status" value="1"/>
</dbReference>
<dbReference type="AlphaFoldDB" id="A0A258FQC0"/>
<accession>A0A258FQC0</accession>
<evidence type="ECO:0000259" key="2">
    <source>
        <dbReference type="Pfam" id="PF13628"/>
    </source>
</evidence>
<reference evidence="3 4" key="1">
    <citation type="submission" date="2017-03" db="EMBL/GenBank/DDBJ databases">
        <title>Lifting the veil on microbial sulfur biogeochemistry in mining wastewaters.</title>
        <authorList>
            <person name="Kantor R.S."/>
            <person name="Colenbrander Nelson T."/>
            <person name="Marshall S."/>
            <person name="Bennett D."/>
            <person name="Apte S."/>
            <person name="Camacho D."/>
            <person name="Thomas B.C."/>
            <person name="Warren L.A."/>
            <person name="Banfield J.F."/>
        </authorList>
    </citation>
    <scope>NUCLEOTIDE SEQUENCE [LARGE SCALE GENOMIC DNA]</scope>
    <source>
        <strain evidence="3">32-69-9</strain>
    </source>
</reference>
<feature type="chain" id="PRO_5013192094" description="DUF4142 domain-containing protein" evidence="1">
    <location>
        <begin position="22"/>
        <end position="191"/>
    </location>
</feature>
<dbReference type="PANTHER" id="PTHR38593">
    <property type="entry name" value="BLR2558 PROTEIN"/>
    <property type="match status" value="1"/>
</dbReference>
<dbReference type="EMBL" id="NCEB01000010">
    <property type="protein sequence ID" value="OYX34198.1"/>
    <property type="molecule type" value="Genomic_DNA"/>
</dbReference>
<sequence>MLRTLFVGAACAALLAGCNQAEDQDPVNAVQDAASAPVGQMSAATMGANTVGGYVPNAAMGDMYEIQAAEIAMERTQNAQVRELAQMIMTDHRAASEKMTALAPQAAPNVTLPTELDERRQGLIDNLRTADAAAFDQVYLDQQVAAHQEALTLHRGFADNTDAPQLATHAREVVPKIEMHLERARALQEAM</sequence>
<evidence type="ECO:0000313" key="3">
    <source>
        <dbReference type="EMBL" id="OYX34198.1"/>
    </source>
</evidence>
<dbReference type="Proteomes" id="UP000215595">
    <property type="component" value="Unassembled WGS sequence"/>
</dbReference>
<protein>
    <recommendedName>
        <fullName evidence="2">DUF4142 domain-containing protein</fullName>
    </recommendedName>
</protein>
<dbReference type="InterPro" id="IPR025419">
    <property type="entry name" value="DUF4142"/>
</dbReference>
<proteinExistence type="predicted"/>
<dbReference type="InterPro" id="IPR012347">
    <property type="entry name" value="Ferritin-like"/>
</dbReference>
<dbReference type="PROSITE" id="PS51257">
    <property type="entry name" value="PROKAR_LIPOPROTEIN"/>
    <property type="match status" value="1"/>
</dbReference>
<gene>
    <name evidence="3" type="ORF">B7Z01_06465</name>
</gene>
<feature type="domain" description="DUF4142" evidence="2">
    <location>
        <begin position="54"/>
        <end position="187"/>
    </location>
</feature>
<feature type="signal peptide" evidence="1">
    <location>
        <begin position="1"/>
        <end position="21"/>
    </location>
</feature>
<evidence type="ECO:0000256" key="1">
    <source>
        <dbReference type="SAM" id="SignalP"/>
    </source>
</evidence>
<name>A0A258FQC0_9CAUL</name>
<comment type="caution">
    <text evidence="3">The sequence shown here is derived from an EMBL/GenBank/DDBJ whole genome shotgun (WGS) entry which is preliminary data.</text>
</comment>
<dbReference type="Pfam" id="PF13628">
    <property type="entry name" value="DUF4142"/>
    <property type="match status" value="1"/>
</dbReference>
<organism evidence="3 4">
    <name type="scientific">Brevundimonas subvibrioides</name>
    <dbReference type="NCBI Taxonomy" id="74313"/>
    <lineage>
        <taxon>Bacteria</taxon>
        <taxon>Pseudomonadati</taxon>
        <taxon>Pseudomonadota</taxon>
        <taxon>Alphaproteobacteria</taxon>
        <taxon>Caulobacterales</taxon>
        <taxon>Caulobacteraceae</taxon>
        <taxon>Brevundimonas</taxon>
    </lineage>
</organism>
<evidence type="ECO:0000313" key="4">
    <source>
        <dbReference type="Proteomes" id="UP000215595"/>
    </source>
</evidence>